<evidence type="ECO:0000259" key="1">
    <source>
        <dbReference type="Pfam" id="PF07045"/>
    </source>
</evidence>
<organism evidence="2 3">
    <name type="scientific">Trinickia dinghuensis</name>
    <dbReference type="NCBI Taxonomy" id="2291023"/>
    <lineage>
        <taxon>Bacteria</taxon>
        <taxon>Pseudomonadati</taxon>
        <taxon>Pseudomonadota</taxon>
        <taxon>Betaproteobacteria</taxon>
        <taxon>Burkholderiales</taxon>
        <taxon>Burkholderiaceae</taxon>
        <taxon>Trinickia</taxon>
    </lineage>
</organism>
<dbReference type="Gene3D" id="3.30.70.100">
    <property type="match status" value="1"/>
</dbReference>
<dbReference type="Pfam" id="PF07045">
    <property type="entry name" value="DUF1330"/>
    <property type="match status" value="1"/>
</dbReference>
<evidence type="ECO:0000313" key="2">
    <source>
        <dbReference type="EMBL" id="RDU99033.1"/>
    </source>
</evidence>
<proteinExistence type="predicted"/>
<feature type="domain" description="DUF1330" evidence="1">
    <location>
        <begin position="2"/>
        <end position="94"/>
    </location>
</feature>
<gene>
    <name evidence="2" type="ORF">DWV00_12440</name>
</gene>
<dbReference type="AlphaFoldDB" id="A0A3D8K0S5"/>
<dbReference type="Proteomes" id="UP000256838">
    <property type="component" value="Unassembled WGS sequence"/>
</dbReference>
<sequence>MKGYWIVLGQDVTDQVAQKQYVELWAPIAEKYQAKLKLLDASVALKESLGTRRVMAVEFPSYAAAKACYEEAAYQNAKEFAVRASKRELLIIEADLA</sequence>
<name>A0A3D8K0S5_9BURK</name>
<reference evidence="2 3" key="1">
    <citation type="submission" date="2018-08" db="EMBL/GenBank/DDBJ databases">
        <title>Paraburkholderia sp. DHOM06 isolated from forest soil.</title>
        <authorList>
            <person name="Gao Z.-H."/>
            <person name="Qiu L.-H."/>
        </authorList>
    </citation>
    <scope>NUCLEOTIDE SEQUENCE [LARGE SCALE GENOMIC DNA]</scope>
    <source>
        <strain evidence="2 3">DHOM06</strain>
    </source>
</reference>
<dbReference type="RefSeq" id="WP_115533848.1">
    <property type="nucleotide sequence ID" value="NZ_QRGA01000006.1"/>
</dbReference>
<dbReference type="InterPro" id="IPR011008">
    <property type="entry name" value="Dimeric_a/b-barrel"/>
</dbReference>
<comment type="caution">
    <text evidence="2">The sequence shown here is derived from an EMBL/GenBank/DDBJ whole genome shotgun (WGS) entry which is preliminary data.</text>
</comment>
<keyword evidence="3" id="KW-1185">Reference proteome</keyword>
<accession>A0A3D8K0S5</accession>
<dbReference type="SUPFAM" id="SSF54909">
    <property type="entry name" value="Dimeric alpha+beta barrel"/>
    <property type="match status" value="1"/>
</dbReference>
<dbReference type="OrthoDB" id="516779at2"/>
<dbReference type="InterPro" id="IPR010753">
    <property type="entry name" value="DUF1330"/>
</dbReference>
<protein>
    <submittedName>
        <fullName evidence="2">DUF1330 domain-containing protein</fullName>
    </submittedName>
</protein>
<evidence type="ECO:0000313" key="3">
    <source>
        <dbReference type="Proteomes" id="UP000256838"/>
    </source>
</evidence>
<dbReference type="EMBL" id="QRGA01000006">
    <property type="protein sequence ID" value="RDU99033.1"/>
    <property type="molecule type" value="Genomic_DNA"/>
</dbReference>